<name>A0AAQ3R3I1_9PEZI</name>
<dbReference type="EMBL" id="CP138582">
    <property type="protein sequence ID" value="WPG99660.1"/>
    <property type="molecule type" value="Genomic_DNA"/>
</dbReference>
<evidence type="ECO:0000313" key="2">
    <source>
        <dbReference type="EMBL" id="WPG99660.1"/>
    </source>
</evidence>
<feature type="compositionally biased region" description="Basic and acidic residues" evidence="1">
    <location>
        <begin position="179"/>
        <end position="197"/>
    </location>
</feature>
<keyword evidence="3" id="KW-1185">Reference proteome</keyword>
<reference evidence="2 3" key="1">
    <citation type="submission" date="2023-11" db="EMBL/GenBank/DDBJ databases">
        <title>An acidophilic fungus is an integral part of prey digestion in a carnivorous sundew plant.</title>
        <authorList>
            <person name="Tsai I.J."/>
        </authorList>
    </citation>
    <scope>NUCLEOTIDE SEQUENCE [LARGE SCALE GENOMIC DNA]</scope>
    <source>
        <strain evidence="2">169a</strain>
    </source>
</reference>
<dbReference type="Proteomes" id="UP001303373">
    <property type="component" value="Chromosome 3"/>
</dbReference>
<proteinExistence type="predicted"/>
<evidence type="ECO:0000256" key="1">
    <source>
        <dbReference type="SAM" id="MobiDB-lite"/>
    </source>
</evidence>
<feature type="compositionally biased region" description="Basic and acidic residues" evidence="1">
    <location>
        <begin position="216"/>
        <end position="225"/>
    </location>
</feature>
<dbReference type="AlphaFoldDB" id="A0AAQ3R3I1"/>
<dbReference type="PANTHER" id="PTHR35392:SF2">
    <property type="entry name" value="ZN(II)2CYS6 TRANSCRIPTION FACTOR (EUROFUNG)"/>
    <property type="match status" value="1"/>
</dbReference>
<feature type="region of interest" description="Disordered" evidence="1">
    <location>
        <begin position="164"/>
        <end position="227"/>
    </location>
</feature>
<dbReference type="InterPro" id="IPR052973">
    <property type="entry name" value="Fungal_sec-metab_reg_TF"/>
</dbReference>
<evidence type="ECO:0000313" key="3">
    <source>
        <dbReference type="Proteomes" id="UP001303373"/>
    </source>
</evidence>
<gene>
    <name evidence="2" type="ORF">R9X50_00247900</name>
</gene>
<accession>A0AAQ3R3I1</accession>
<protein>
    <submittedName>
        <fullName evidence="2">Uncharacterized protein</fullName>
    </submittedName>
</protein>
<sequence>MGRRPNRLVVEFFHRGPKLDDSSNRYEHTCKRCGERFPKGRMDALIGHLIRRCPNVSLDDRQLVFEQLHQKSERKCHVTTAQFHNDPLQLSNAPVTLHNDDNILDFFQQQEQQSALDTLAEVSRRHLDYSAQRGQREQDTDNPHDDSGQAIAEQALLAHLRQAGMGNSDPPALYTPAADTRRTEQNGHGLRHGESQLHPRPLASTSAMYTAGPPRQHPDNSDAVRDSFTTSTHLDPQLGRIEAQIAAHLRPSFHATDAQQAIPSTAQGEFTWTSTSPTGVQPFAGFSSPSTNCDPAFGVLQNAAKPKGRNRFSVSRRKEVETIRKSGACMRCRMLKKPCSEGTPCLTCQKVDSARVWKATCIRTKLAEVFGLWSTELFHSLAELKVSVAIKGLHQTKLVGRIEARLCTQSASALSFACVRFTDQPLSDKTPKEQHNDLLLLNESRDEDDKIESYMLQIAIAYTEKETSPLLKATMQQAQGLVQEEVHVAATQSQKQSGRTCYNLETRLVSTAVELWAMTRVLTSPHDVDLHLQYIDARSSENMLSSNQLSTSATNIEEGTRSHDLIKHQLFALLESRCSKLSKKIMNELERRILQRQQVSKFGTIVSAGIFLNCVERLTGLFRSFDLSRDEFQQNDGVTNQFPTKAGWGRTPWPDLLSITSNWSLSNPPPHYWNQGEYFASLLTTLLRMRAFLPKFMTGQDGALLVLQDHQSPVESAARKPIEVSNDEQLGAIAAWLDPLNLQMHKLAEVMDSEMPRPEAGVHAWDLRYISRMLLAETIGFSKTQRSGFAEREVANP</sequence>
<dbReference type="PANTHER" id="PTHR35392">
    <property type="entry name" value="ZN(II)2CYS6 TRANSCRIPTION FACTOR (EUROFUNG)-RELATED-RELATED"/>
    <property type="match status" value="1"/>
</dbReference>
<organism evidence="2 3">
    <name type="scientific">Acrodontium crateriforme</name>
    <dbReference type="NCBI Taxonomy" id="150365"/>
    <lineage>
        <taxon>Eukaryota</taxon>
        <taxon>Fungi</taxon>
        <taxon>Dikarya</taxon>
        <taxon>Ascomycota</taxon>
        <taxon>Pezizomycotina</taxon>
        <taxon>Dothideomycetes</taxon>
        <taxon>Dothideomycetidae</taxon>
        <taxon>Mycosphaerellales</taxon>
        <taxon>Teratosphaeriaceae</taxon>
        <taxon>Acrodontium</taxon>
    </lineage>
</organism>